<organism evidence="11 12">
    <name type="scientific">Halococcoides cellulosivorans</name>
    <dbReference type="NCBI Taxonomy" id="1679096"/>
    <lineage>
        <taxon>Archaea</taxon>
        <taxon>Methanobacteriati</taxon>
        <taxon>Methanobacteriota</taxon>
        <taxon>Stenosarchaea group</taxon>
        <taxon>Halobacteria</taxon>
        <taxon>Halobacteriales</taxon>
        <taxon>Haloarculaceae</taxon>
        <taxon>Halococcoides</taxon>
    </lineage>
</organism>
<dbReference type="Gene3D" id="6.10.340.10">
    <property type="match status" value="1"/>
</dbReference>
<dbReference type="Pfam" id="PF00512">
    <property type="entry name" value="HisKA"/>
    <property type="match status" value="1"/>
</dbReference>
<keyword evidence="6" id="KW-0902">Two-component regulatory system</keyword>
<comment type="catalytic activity">
    <reaction evidence="1">
        <text>ATP + protein L-histidine = ADP + protein N-phospho-L-histidine.</text>
        <dbReference type="EC" id="2.7.13.3"/>
    </reaction>
</comment>
<dbReference type="InterPro" id="IPR003594">
    <property type="entry name" value="HATPase_dom"/>
</dbReference>
<keyword evidence="9" id="KW-0812">Transmembrane</keyword>
<dbReference type="Pfam" id="PF02518">
    <property type="entry name" value="HATPase_c"/>
    <property type="match status" value="1"/>
</dbReference>
<dbReference type="SUPFAM" id="SSF55874">
    <property type="entry name" value="ATPase domain of HSP90 chaperone/DNA topoisomerase II/histidine kinase"/>
    <property type="match status" value="1"/>
</dbReference>
<evidence type="ECO:0000313" key="11">
    <source>
        <dbReference type="EMBL" id="AWB27056.1"/>
    </source>
</evidence>
<dbReference type="EMBL" id="CP028858">
    <property type="protein sequence ID" value="AWB27056.1"/>
    <property type="molecule type" value="Genomic_DNA"/>
</dbReference>
<dbReference type="Gene3D" id="1.10.287.130">
    <property type="match status" value="1"/>
</dbReference>
<dbReference type="PROSITE" id="PS50109">
    <property type="entry name" value="HIS_KIN"/>
    <property type="match status" value="1"/>
</dbReference>
<dbReference type="GeneID" id="36511783"/>
<evidence type="ECO:0000256" key="5">
    <source>
        <dbReference type="ARBA" id="ARBA00022777"/>
    </source>
</evidence>
<dbReference type="InterPro" id="IPR036890">
    <property type="entry name" value="HATPase_C_sf"/>
</dbReference>
<dbReference type="EC" id="2.7.13.3" evidence="2"/>
<evidence type="ECO:0000256" key="2">
    <source>
        <dbReference type="ARBA" id="ARBA00012438"/>
    </source>
</evidence>
<feature type="coiled-coil region" evidence="7">
    <location>
        <begin position="372"/>
        <end position="402"/>
    </location>
</feature>
<evidence type="ECO:0000256" key="9">
    <source>
        <dbReference type="SAM" id="Phobius"/>
    </source>
</evidence>
<proteinExistence type="predicted"/>
<dbReference type="PANTHER" id="PTHR43711:SF1">
    <property type="entry name" value="HISTIDINE KINASE 1"/>
    <property type="match status" value="1"/>
</dbReference>
<keyword evidence="9" id="KW-0472">Membrane</keyword>
<dbReference type="SUPFAM" id="SSF47384">
    <property type="entry name" value="Homodimeric domain of signal transducing histidine kinase"/>
    <property type="match status" value="1"/>
</dbReference>
<dbReference type="Proteomes" id="UP000244727">
    <property type="component" value="Chromosome"/>
</dbReference>
<feature type="region of interest" description="Disordered" evidence="8">
    <location>
        <begin position="1"/>
        <end position="28"/>
    </location>
</feature>
<feature type="compositionally biased region" description="Basic and acidic residues" evidence="8">
    <location>
        <begin position="10"/>
        <end position="22"/>
    </location>
</feature>
<keyword evidence="9" id="KW-1133">Transmembrane helix</keyword>
<dbReference type="Gene3D" id="3.30.565.10">
    <property type="entry name" value="Histidine kinase-like ATPase, C-terminal domain"/>
    <property type="match status" value="1"/>
</dbReference>
<evidence type="ECO:0000313" key="12">
    <source>
        <dbReference type="Proteomes" id="UP000244727"/>
    </source>
</evidence>
<dbReference type="RefSeq" id="WP_108381425.1">
    <property type="nucleotide sequence ID" value="NZ_CP028858.1"/>
</dbReference>
<dbReference type="SMART" id="SM00387">
    <property type="entry name" value="HATPase_c"/>
    <property type="match status" value="1"/>
</dbReference>
<evidence type="ECO:0000259" key="10">
    <source>
        <dbReference type="PROSITE" id="PS50109"/>
    </source>
</evidence>
<protein>
    <recommendedName>
        <fullName evidence="2">histidine kinase</fullName>
        <ecNumber evidence="2">2.7.13.3</ecNumber>
    </recommendedName>
</protein>
<dbReference type="InterPro" id="IPR005467">
    <property type="entry name" value="His_kinase_dom"/>
</dbReference>
<keyword evidence="12" id="KW-1185">Reference proteome</keyword>
<feature type="domain" description="Histidine kinase" evidence="10">
    <location>
        <begin position="402"/>
        <end position="599"/>
    </location>
</feature>
<dbReference type="PANTHER" id="PTHR43711">
    <property type="entry name" value="TWO-COMPONENT HISTIDINE KINASE"/>
    <property type="match status" value="1"/>
</dbReference>
<evidence type="ECO:0000256" key="6">
    <source>
        <dbReference type="ARBA" id="ARBA00023012"/>
    </source>
</evidence>
<dbReference type="InterPro" id="IPR036097">
    <property type="entry name" value="HisK_dim/P_sf"/>
</dbReference>
<dbReference type="CDD" id="cd00082">
    <property type="entry name" value="HisKA"/>
    <property type="match status" value="1"/>
</dbReference>
<dbReference type="KEGG" id="harc:HARCEL1_04710"/>
<dbReference type="GO" id="GO:0000155">
    <property type="term" value="F:phosphorelay sensor kinase activity"/>
    <property type="evidence" value="ECO:0007669"/>
    <property type="project" value="InterPro"/>
</dbReference>
<name>A0A2R4WZS0_9EURY</name>
<sequence>MTEQSGSATESDRTEPRDRPDHPPPLGVRARRMFVPDVIRTNLTVKLLLVLVAVWLVVAAVVTLGSVSFVDAAGENRVDAISEQSALESALVTSWVDAGVSQTRLASQHTRVPSSRDDMRTYLQSINESESVYAVYYADLESSRVITSTDSAVDDSELREVDAAWGDPLQTAAGGADDDFVAVASRSIGSYDRPTLPFVSRIGNTSRGLIVVRDATTLQRQLASGGDTRIVTAGGSPVFAPDSARVNTSTAAFDTAQRGIASGYTENGVIVQYTPVDGTDWIAVTTAPYGTPMVGSAVANWAITLIALLVSLIGTGLLVGRSITHPINRLTEDIDRLGVEDLTFDGWSYRDDEIGGAFAALRAKQRTLTSEFDETERIRREIETSRQELKRQNARLDQFASTLSHDLRNPLAIARGHTELLEMKLDATEYDEHLDKLGDAHERIDSIINDVLTLTREGESVEETESVKLEAIAREAWDNVDSGAATFEVAESRTIEVDPSRLQRALENLLRNSIDHVGEEATVTVGLTRDGFFVQDDGPGIPDEMMDTVFEYGHTTSDDGTGLGLSIVKTIAEAHGWTVWVDGTYEDGARFVFSEVFENEQVPFTETEFTWAGSLRSGPDDGVR</sequence>
<evidence type="ECO:0000256" key="1">
    <source>
        <dbReference type="ARBA" id="ARBA00000085"/>
    </source>
</evidence>
<dbReference type="InterPro" id="IPR004358">
    <property type="entry name" value="Sig_transdc_His_kin-like_C"/>
</dbReference>
<keyword evidence="4" id="KW-0808">Transferase</keyword>
<dbReference type="PRINTS" id="PR00344">
    <property type="entry name" value="BCTRLSENSOR"/>
</dbReference>
<keyword evidence="3" id="KW-0597">Phosphoprotein</keyword>
<evidence type="ECO:0000256" key="4">
    <source>
        <dbReference type="ARBA" id="ARBA00022679"/>
    </source>
</evidence>
<keyword evidence="7" id="KW-0175">Coiled coil</keyword>
<gene>
    <name evidence="11" type="ORF">HARCEL1_04710</name>
</gene>
<feature type="transmembrane region" description="Helical" evidence="9">
    <location>
        <begin position="47"/>
        <end position="70"/>
    </location>
</feature>
<feature type="transmembrane region" description="Helical" evidence="9">
    <location>
        <begin position="298"/>
        <end position="319"/>
    </location>
</feature>
<dbReference type="SMART" id="SM00388">
    <property type="entry name" value="HisKA"/>
    <property type="match status" value="1"/>
</dbReference>
<evidence type="ECO:0000256" key="8">
    <source>
        <dbReference type="SAM" id="MobiDB-lite"/>
    </source>
</evidence>
<dbReference type="InterPro" id="IPR050736">
    <property type="entry name" value="Sensor_HK_Regulatory"/>
</dbReference>
<dbReference type="InterPro" id="IPR003661">
    <property type="entry name" value="HisK_dim/P_dom"/>
</dbReference>
<evidence type="ECO:0000256" key="7">
    <source>
        <dbReference type="SAM" id="Coils"/>
    </source>
</evidence>
<accession>A0A2R4WZS0</accession>
<evidence type="ECO:0000256" key="3">
    <source>
        <dbReference type="ARBA" id="ARBA00022553"/>
    </source>
</evidence>
<reference evidence="11 12" key="1">
    <citation type="submission" date="2018-04" db="EMBL/GenBank/DDBJ databases">
        <title>Halococcoides cellulosivorans gen. nov., sp. nov., an extremely halophilic cellulose-utilizing haloarchaeon from hypersaline lakes.</title>
        <authorList>
            <person name="Sorokin D.Y."/>
            <person name="Toshchakov S.V."/>
            <person name="Samarov N.I."/>
            <person name="Korzhenkov A."/>
            <person name="Kublanov I.V."/>
        </authorList>
    </citation>
    <scope>NUCLEOTIDE SEQUENCE [LARGE SCALE GENOMIC DNA]</scope>
    <source>
        <strain evidence="11 12">HArcel1</strain>
    </source>
</reference>
<dbReference type="AlphaFoldDB" id="A0A2R4WZS0"/>
<dbReference type="CDD" id="cd00075">
    <property type="entry name" value="HATPase"/>
    <property type="match status" value="1"/>
</dbReference>
<keyword evidence="5 11" id="KW-0418">Kinase</keyword>